<dbReference type="RefSeq" id="WP_119740179.1">
    <property type="nucleotide sequence ID" value="NZ_QYUN01000002.1"/>
</dbReference>
<feature type="transmembrane region" description="Helical" evidence="4">
    <location>
        <begin position="262"/>
        <end position="287"/>
    </location>
</feature>
<dbReference type="PROSITE" id="PS50109">
    <property type="entry name" value="HIS_KIN"/>
    <property type="match status" value="1"/>
</dbReference>
<dbReference type="PANTHER" id="PTHR43547:SF2">
    <property type="entry name" value="HYBRID SIGNAL TRANSDUCTION HISTIDINE KINASE C"/>
    <property type="match status" value="1"/>
</dbReference>
<dbReference type="AlphaFoldDB" id="A0A418X3M0"/>
<dbReference type="Gene3D" id="3.30.565.10">
    <property type="entry name" value="Histidine kinase-like ATPase, C-terminal domain"/>
    <property type="match status" value="1"/>
</dbReference>
<dbReference type="InterPro" id="IPR004358">
    <property type="entry name" value="Sig_transdc_His_kin-like_C"/>
</dbReference>
<dbReference type="PRINTS" id="PR00344">
    <property type="entry name" value="BCTRLSENSOR"/>
</dbReference>
<dbReference type="Gene3D" id="3.30.450.40">
    <property type="match status" value="1"/>
</dbReference>
<dbReference type="PANTHER" id="PTHR43547">
    <property type="entry name" value="TWO-COMPONENT HISTIDINE KINASE"/>
    <property type="match status" value="1"/>
</dbReference>
<organism evidence="6 7">
    <name type="scientific">Noviherbaspirillum cavernae</name>
    <dbReference type="NCBI Taxonomy" id="2320862"/>
    <lineage>
        <taxon>Bacteria</taxon>
        <taxon>Pseudomonadati</taxon>
        <taxon>Pseudomonadota</taxon>
        <taxon>Betaproteobacteria</taxon>
        <taxon>Burkholderiales</taxon>
        <taxon>Oxalobacteraceae</taxon>
        <taxon>Noviherbaspirillum</taxon>
    </lineage>
</organism>
<dbReference type="SUPFAM" id="SSF55781">
    <property type="entry name" value="GAF domain-like"/>
    <property type="match status" value="1"/>
</dbReference>
<keyword evidence="4" id="KW-0472">Membrane</keyword>
<dbReference type="InterPro" id="IPR014265">
    <property type="entry name" value="XrtA/PrsK"/>
</dbReference>
<evidence type="ECO:0000259" key="5">
    <source>
        <dbReference type="PROSITE" id="PS50109"/>
    </source>
</evidence>
<comment type="caution">
    <text evidence="6">The sequence shown here is derived from an EMBL/GenBank/DDBJ whole genome shotgun (WGS) entry which is preliminary data.</text>
</comment>
<keyword evidence="6" id="KW-0808">Transferase</keyword>
<evidence type="ECO:0000256" key="2">
    <source>
        <dbReference type="ARBA" id="ARBA00012438"/>
    </source>
</evidence>
<keyword evidence="7" id="KW-1185">Reference proteome</keyword>
<dbReference type="GO" id="GO:0000155">
    <property type="term" value="F:phosphorelay sensor kinase activity"/>
    <property type="evidence" value="ECO:0007669"/>
    <property type="project" value="TreeGrafter"/>
</dbReference>
<feature type="domain" description="Histidine kinase" evidence="5">
    <location>
        <begin position="481"/>
        <end position="683"/>
    </location>
</feature>
<keyword evidence="4" id="KW-1133">Transmembrane helix</keyword>
<keyword evidence="3" id="KW-0597">Phosphoprotein</keyword>
<evidence type="ECO:0000256" key="1">
    <source>
        <dbReference type="ARBA" id="ARBA00000085"/>
    </source>
</evidence>
<accession>A0A418X3M0</accession>
<evidence type="ECO:0000313" key="6">
    <source>
        <dbReference type="EMBL" id="RJG07057.1"/>
    </source>
</evidence>
<feature type="transmembrane region" description="Helical" evidence="4">
    <location>
        <begin position="104"/>
        <end position="123"/>
    </location>
</feature>
<feature type="transmembrane region" description="Helical" evidence="4">
    <location>
        <begin position="63"/>
        <end position="83"/>
    </location>
</feature>
<dbReference type="SUPFAM" id="SSF55874">
    <property type="entry name" value="ATPase domain of HSP90 chaperone/DNA topoisomerase II/histidine kinase"/>
    <property type="match status" value="1"/>
</dbReference>
<evidence type="ECO:0000256" key="4">
    <source>
        <dbReference type="SAM" id="Phobius"/>
    </source>
</evidence>
<name>A0A418X3M0_9BURK</name>
<dbReference type="InterPro" id="IPR005467">
    <property type="entry name" value="His_kinase_dom"/>
</dbReference>
<feature type="transmembrane region" description="Helical" evidence="4">
    <location>
        <begin position="37"/>
        <end position="57"/>
    </location>
</feature>
<dbReference type="InterPro" id="IPR036890">
    <property type="entry name" value="HATPase_C_sf"/>
</dbReference>
<proteinExistence type="predicted"/>
<dbReference type="SMART" id="SM00387">
    <property type="entry name" value="HATPase_c"/>
    <property type="match status" value="1"/>
</dbReference>
<reference evidence="6 7" key="1">
    <citation type="submission" date="2018-09" db="EMBL/GenBank/DDBJ databases">
        <authorList>
            <person name="Zhu H."/>
        </authorList>
    </citation>
    <scope>NUCLEOTIDE SEQUENCE [LARGE SCALE GENOMIC DNA]</scope>
    <source>
        <strain evidence="6 7">K2R10-39</strain>
    </source>
</reference>
<dbReference type="CDD" id="cd00075">
    <property type="entry name" value="HATPase"/>
    <property type="match status" value="1"/>
</dbReference>
<evidence type="ECO:0000256" key="3">
    <source>
        <dbReference type="ARBA" id="ARBA00022553"/>
    </source>
</evidence>
<feature type="transmembrane region" description="Helical" evidence="4">
    <location>
        <begin position="196"/>
        <end position="215"/>
    </location>
</feature>
<feature type="transmembrane region" description="Helical" evidence="4">
    <location>
        <begin position="6"/>
        <end position="25"/>
    </location>
</feature>
<keyword evidence="6" id="KW-0418">Kinase</keyword>
<dbReference type="Proteomes" id="UP000285190">
    <property type="component" value="Unassembled WGS sequence"/>
</dbReference>
<dbReference type="InterPro" id="IPR029016">
    <property type="entry name" value="GAF-like_dom_sf"/>
</dbReference>
<dbReference type="EMBL" id="QYUN01000002">
    <property type="protein sequence ID" value="RJG07057.1"/>
    <property type="molecule type" value="Genomic_DNA"/>
</dbReference>
<protein>
    <recommendedName>
        <fullName evidence="2">histidine kinase</fullName>
        <ecNumber evidence="2">2.7.13.3</ecNumber>
    </recommendedName>
</protein>
<gene>
    <name evidence="6" type="primary">prsK</name>
    <name evidence="6" type="ORF">D3870_14570</name>
</gene>
<feature type="transmembrane region" description="Helical" evidence="4">
    <location>
        <begin position="236"/>
        <end position="256"/>
    </location>
</feature>
<dbReference type="InterPro" id="IPR003594">
    <property type="entry name" value="HATPase_dom"/>
</dbReference>
<dbReference type="OrthoDB" id="9785691at2"/>
<evidence type="ECO:0000313" key="7">
    <source>
        <dbReference type="Proteomes" id="UP000285190"/>
    </source>
</evidence>
<feature type="transmembrane region" description="Helical" evidence="4">
    <location>
        <begin position="129"/>
        <end position="151"/>
    </location>
</feature>
<sequence>MVINVATFSYGIAAAAFFFLAMLLLTVWRGRIHGKALAVTCLATALWAAATAAEVASGKPLTLVTQLLEIVRNAGWFILLLLLMSPAKPASIGDFLGSKPAAQAITMLFVVLFIATICAYLQMDFAIGLMALISGAAGRVLLAVVGMLLVEQLFRRTPPDERWAIKFACLGIGGLFAYDFYLYSDAMLFRRVNAEIWSARGVANALTVPLLLISTARDPRWSFGIAVSRRALFHSVALFGSAIYLLTMAAAGYYLRYAGGDWGAVVQLGFLFGAVILLIATLFSGAFRSRLKVFISKHFYHYNYDYREEWIRFTRTLSESGPGVGERAIKSIAELVESPGGALFVHRGSGNCEAIAGWNLTLNCGSDADNEVLCRFLERTQWVVDMHEHDQSPGRYEGLVMPEWVRTSPRTWLLVPLILHGKLFGFVVLLQSRSSINLNWEVLDLLKIAGSQAASYLAQHEAANALVVARQFESFNRMSTFMVHDLKNLVSQLSLMLANAEKHKDKPEFQEDMLGTVEHSIQKMKMLLHKLSRSTSLETPSPISVGSLLRLAVGAKSAFEPKPALELPHDDAVVFANDARLERVIGHLIQNAIEAAPRNGSVTVRLRVQEDQAVIEVADNGPGMSEAFIRDRLFKPFESTKSAGMGIGVFETREYMSEIGGKLEVMSRPSIGTTFRMLLPLHQDGAQTILNAA</sequence>
<feature type="transmembrane region" description="Helical" evidence="4">
    <location>
        <begin position="163"/>
        <end position="184"/>
    </location>
</feature>
<dbReference type="EC" id="2.7.13.3" evidence="2"/>
<keyword evidence="4" id="KW-0812">Transmembrane</keyword>
<dbReference type="Pfam" id="PF02518">
    <property type="entry name" value="HATPase_c"/>
    <property type="match status" value="1"/>
</dbReference>
<dbReference type="NCBIfam" id="TIGR02916">
    <property type="entry name" value="PEP_his_kin"/>
    <property type="match status" value="1"/>
</dbReference>
<comment type="catalytic activity">
    <reaction evidence="1">
        <text>ATP + protein L-histidine = ADP + protein N-phospho-L-histidine.</text>
        <dbReference type="EC" id="2.7.13.3"/>
    </reaction>
</comment>